<sequence>MSNAFKSIEQGLKEALSHARGDKSAAVLHEIEIPDPDVQAIRARTGLSQVAFARSIGVKKATLLNWEQGRRHPEGPARVLLALIAKDPQIVQRTLTP</sequence>
<evidence type="ECO:0000256" key="2">
    <source>
        <dbReference type="ARBA" id="ARBA00023125"/>
    </source>
</evidence>
<keyword evidence="3" id="KW-0804">Transcription</keyword>
<gene>
    <name evidence="5" type="ORF">E7681_17990</name>
</gene>
<evidence type="ECO:0000259" key="4">
    <source>
        <dbReference type="PROSITE" id="PS50943"/>
    </source>
</evidence>
<evidence type="ECO:0000256" key="1">
    <source>
        <dbReference type="ARBA" id="ARBA00023015"/>
    </source>
</evidence>
<dbReference type="SUPFAM" id="SSF47413">
    <property type="entry name" value="lambda repressor-like DNA-binding domains"/>
    <property type="match status" value="1"/>
</dbReference>
<keyword evidence="6" id="KW-1185">Reference proteome</keyword>
<evidence type="ECO:0000313" key="5">
    <source>
        <dbReference type="EMBL" id="THD71394.1"/>
    </source>
</evidence>
<dbReference type="PANTHER" id="PTHR36511:SF4">
    <property type="entry name" value="ANTITOXIN MQSA"/>
    <property type="match status" value="1"/>
</dbReference>
<dbReference type="EMBL" id="SSMD01000012">
    <property type="protein sequence ID" value="THD71394.1"/>
    <property type="molecule type" value="Genomic_DNA"/>
</dbReference>
<dbReference type="GO" id="GO:0003677">
    <property type="term" value="F:DNA binding"/>
    <property type="evidence" value="ECO:0007669"/>
    <property type="project" value="UniProtKB-KW"/>
</dbReference>
<dbReference type="OrthoDB" id="461984at2"/>
<evidence type="ECO:0000313" key="6">
    <source>
        <dbReference type="Proteomes" id="UP000306113"/>
    </source>
</evidence>
<dbReference type="InterPro" id="IPR010982">
    <property type="entry name" value="Lambda_DNA-bd_dom_sf"/>
</dbReference>
<dbReference type="Gene3D" id="1.10.260.40">
    <property type="entry name" value="lambda repressor-like DNA-binding domains"/>
    <property type="match status" value="1"/>
</dbReference>
<organism evidence="5 6">
    <name type="scientific">Thalassobius vesicularis</name>
    <dbReference type="NCBI Taxonomy" id="1294297"/>
    <lineage>
        <taxon>Bacteria</taxon>
        <taxon>Pseudomonadati</taxon>
        <taxon>Pseudomonadota</taxon>
        <taxon>Alphaproteobacteria</taxon>
        <taxon>Rhodobacterales</taxon>
        <taxon>Roseobacteraceae</taxon>
        <taxon>Thalassovita</taxon>
    </lineage>
</organism>
<comment type="caution">
    <text evidence="5">The sequence shown here is derived from an EMBL/GenBank/DDBJ whole genome shotgun (WGS) entry which is preliminary data.</text>
</comment>
<name>A0A4S3M4S8_9RHOB</name>
<evidence type="ECO:0000256" key="3">
    <source>
        <dbReference type="ARBA" id="ARBA00023163"/>
    </source>
</evidence>
<reference evidence="5 6" key="1">
    <citation type="submission" date="2019-04" db="EMBL/GenBank/DDBJ databases">
        <title>Draft genome sequence of Youngimonas vesicularis.</title>
        <authorList>
            <person name="Hameed A."/>
        </authorList>
    </citation>
    <scope>NUCLEOTIDE SEQUENCE [LARGE SCALE GENOMIC DNA]</scope>
    <source>
        <strain evidence="5 6">CC-AMW-E</strain>
    </source>
</reference>
<dbReference type="AlphaFoldDB" id="A0A4S3M4S8"/>
<proteinExistence type="predicted"/>
<feature type="domain" description="HTH cro/C1-type" evidence="4">
    <location>
        <begin position="38"/>
        <end position="73"/>
    </location>
</feature>
<dbReference type="RefSeq" id="WP_136340643.1">
    <property type="nucleotide sequence ID" value="NZ_SSMD01000012.1"/>
</dbReference>
<dbReference type="InterPro" id="IPR001387">
    <property type="entry name" value="Cro/C1-type_HTH"/>
</dbReference>
<keyword evidence="2" id="KW-0238">DNA-binding</keyword>
<protein>
    <submittedName>
        <fullName evidence="5">Helix-turn-helix domain-containing protein</fullName>
    </submittedName>
</protein>
<dbReference type="PANTHER" id="PTHR36511">
    <property type="entry name" value="MERR FAMILY BACTERIAL REGULATORY PROTEIN"/>
    <property type="match status" value="1"/>
</dbReference>
<dbReference type="InterPro" id="IPR052359">
    <property type="entry name" value="HTH-type_reg/antitoxin"/>
</dbReference>
<dbReference type="Pfam" id="PF13560">
    <property type="entry name" value="HTH_31"/>
    <property type="match status" value="1"/>
</dbReference>
<dbReference type="PROSITE" id="PS50943">
    <property type="entry name" value="HTH_CROC1"/>
    <property type="match status" value="1"/>
</dbReference>
<dbReference type="Proteomes" id="UP000306113">
    <property type="component" value="Unassembled WGS sequence"/>
</dbReference>
<keyword evidence="1" id="KW-0805">Transcription regulation</keyword>
<accession>A0A4S3M4S8</accession>
<dbReference type="CDD" id="cd00093">
    <property type="entry name" value="HTH_XRE"/>
    <property type="match status" value="1"/>
</dbReference>